<name>A0A1M6JEQ9_9RHOB</name>
<dbReference type="Proteomes" id="UP000183982">
    <property type="component" value="Unassembled WGS sequence"/>
</dbReference>
<accession>A0A1M6JEQ9</accession>
<dbReference type="EMBL" id="FQZQ01000009">
    <property type="protein sequence ID" value="SHJ45189.1"/>
    <property type="molecule type" value="Genomic_DNA"/>
</dbReference>
<keyword evidence="2" id="KW-1185">Reference proteome</keyword>
<sequence length="55" mass="6019">LSHVPLLGGYDEPETLPYQITLFGPISADVRQARGRARTEVTEEDSIGVCKFIGD</sequence>
<dbReference type="AlphaFoldDB" id="A0A1M6JEQ9"/>
<proteinExistence type="predicted"/>
<organism evidence="1 2">
    <name type="scientific">Shimia gijangensis</name>
    <dbReference type="NCBI Taxonomy" id="1470563"/>
    <lineage>
        <taxon>Bacteria</taxon>
        <taxon>Pseudomonadati</taxon>
        <taxon>Pseudomonadota</taxon>
        <taxon>Alphaproteobacteria</taxon>
        <taxon>Rhodobacterales</taxon>
        <taxon>Roseobacteraceae</taxon>
    </lineage>
</organism>
<protein>
    <submittedName>
        <fullName evidence="1">Uncharacterized protein</fullName>
    </submittedName>
</protein>
<evidence type="ECO:0000313" key="2">
    <source>
        <dbReference type="Proteomes" id="UP000183982"/>
    </source>
</evidence>
<reference evidence="2" key="1">
    <citation type="submission" date="2016-11" db="EMBL/GenBank/DDBJ databases">
        <authorList>
            <person name="Varghese N."/>
            <person name="Submissions S."/>
        </authorList>
    </citation>
    <scope>NUCLEOTIDE SEQUENCE [LARGE SCALE GENOMIC DNA]</scope>
    <source>
        <strain evidence="2">DSM 100564</strain>
    </source>
</reference>
<feature type="non-terminal residue" evidence="1">
    <location>
        <position position="1"/>
    </location>
</feature>
<evidence type="ECO:0000313" key="1">
    <source>
        <dbReference type="EMBL" id="SHJ45189.1"/>
    </source>
</evidence>
<gene>
    <name evidence="1" type="ORF">SAMN05444000_1091</name>
</gene>